<feature type="transmembrane region" description="Helical" evidence="1">
    <location>
        <begin position="104"/>
        <end position="121"/>
    </location>
</feature>
<sequence>MPICGTGNHAEYKSSFRACCQWKGEKDQHHSTSNNSNTYNRQLHCHLHPITYFPPSSLPTLTSMTSTTTAPKERPAETRSVDTLIEDAPSVYPYPRWWSSIERGCLLALSIGVLANVGYLFGSVGDVEMGRLVTGILGGFVGVLSNGISVILLIRNKYGPKGYWIWNCLWDIITAACCAGGFATGIDSGVQEGYRGRNKVLDTAKDSLMWLCLITAIAHLAANIAGFYGIHLVNKRGRVPGAAEHDDLDV</sequence>
<evidence type="ECO:0000313" key="3">
    <source>
        <dbReference type="Proteomes" id="UP001172155"/>
    </source>
</evidence>
<keyword evidence="1" id="KW-1133">Transmembrane helix</keyword>
<feature type="transmembrane region" description="Helical" evidence="1">
    <location>
        <begin position="133"/>
        <end position="154"/>
    </location>
</feature>
<feature type="transmembrane region" description="Helical" evidence="1">
    <location>
        <begin position="208"/>
        <end position="230"/>
    </location>
</feature>
<keyword evidence="1" id="KW-0472">Membrane</keyword>
<dbReference type="EMBL" id="JAUKUD010000003">
    <property type="protein sequence ID" value="KAK0750221.1"/>
    <property type="molecule type" value="Genomic_DNA"/>
</dbReference>
<evidence type="ECO:0000313" key="2">
    <source>
        <dbReference type="EMBL" id="KAK0750221.1"/>
    </source>
</evidence>
<reference evidence="2" key="1">
    <citation type="submission" date="2023-06" db="EMBL/GenBank/DDBJ databases">
        <title>Genome-scale phylogeny and comparative genomics of the fungal order Sordariales.</title>
        <authorList>
            <consortium name="Lawrence Berkeley National Laboratory"/>
            <person name="Hensen N."/>
            <person name="Bonometti L."/>
            <person name="Westerberg I."/>
            <person name="Brannstrom I.O."/>
            <person name="Guillou S."/>
            <person name="Cros-Aarteil S."/>
            <person name="Calhoun S."/>
            <person name="Haridas S."/>
            <person name="Kuo A."/>
            <person name="Mondo S."/>
            <person name="Pangilinan J."/>
            <person name="Riley R."/>
            <person name="LaButti K."/>
            <person name="Andreopoulos B."/>
            <person name="Lipzen A."/>
            <person name="Chen C."/>
            <person name="Yanf M."/>
            <person name="Daum C."/>
            <person name="Ng V."/>
            <person name="Clum A."/>
            <person name="Steindorff A."/>
            <person name="Ohm R."/>
            <person name="Martin F."/>
            <person name="Silar P."/>
            <person name="Natvig D."/>
            <person name="Lalanne C."/>
            <person name="Gautier V."/>
            <person name="Ament-velasquez S.L."/>
            <person name="Kruys A."/>
            <person name="Hutchinson M.I."/>
            <person name="Powell A.J."/>
            <person name="Barry K."/>
            <person name="Miller A.N."/>
            <person name="Grigoriev I.V."/>
            <person name="Debuchy R."/>
            <person name="Gladieux P."/>
            <person name="Thoren M.H."/>
            <person name="Johannesson H."/>
        </authorList>
    </citation>
    <scope>NUCLEOTIDE SEQUENCE</scope>
    <source>
        <strain evidence="2">SMH3187-1</strain>
    </source>
</reference>
<name>A0AA40F348_9PEZI</name>
<organism evidence="2 3">
    <name type="scientific">Schizothecium vesticola</name>
    <dbReference type="NCBI Taxonomy" id="314040"/>
    <lineage>
        <taxon>Eukaryota</taxon>
        <taxon>Fungi</taxon>
        <taxon>Dikarya</taxon>
        <taxon>Ascomycota</taxon>
        <taxon>Pezizomycotina</taxon>
        <taxon>Sordariomycetes</taxon>
        <taxon>Sordariomycetidae</taxon>
        <taxon>Sordariales</taxon>
        <taxon>Schizotheciaceae</taxon>
        <taxon>Schizothecium</taxon>
    </lineage>
</organism>
<dbReference type="Proteomes" id="UP001172155">
    <property type="component" value="Unassembled WGS sequence"/>
</dbReference>
<keyword evidence="3" id="KW-1185">Reference proteome</keyword>
<protein>
    <submittedName>
        <fullName evidence="2">Uncharacterized protein</fullName>
    </submittedName>
</protein>
<proteinExistence type="predicted"/>
<gene>
    <name evidence="2" type="ORF">B0T18DRAFT_487928</name>
</gene>
<accession>A0AA40F348</accession>
<comment type="caution">
    <text evidence="2">The sequence shown here is derived from an EMBL/GenBank/DDBJ whole genome shotgun (WGS) entry which is preliminary data.</text>
</comment>
<keyword evidence="1" id="KW-0812">Transmembrane</keyword>
<evidence type="ECO:0000256" key="1">
    <source>
        <dbReference type="SAM" id="Phobius"/>
    </source>
</evidence>
<dbReference type="AlphaFoldDB" id="A0AA40F348"/>
<feature type="transmembrane region" description="Helical" evidence="1">
    <location>
        <begin position="163"/>
        <end position="186"/>
    </location>
</feature>